<dbReference type="EMBL" id="BAABHM010000002">
    <property type="protein sequence ID" value="GAA4686344.1"/>
    <property type="molecule type" value="Genomic_DNA"/>
</dbReference>
<dbReference type="Pfam" id="PF14155">
    <property type="entry name" value="DUF4307"/>
    <property type="match status" value="1"/>
</dbReference>
<sequence>MMTDPDPAAPTGSAPAQAPSLAERYGRTRPRSQQPAALPGGSDPWDESDDVRPRPKLSVGARIAVVLALAAGVAIAAWFTIVDTQRDPVTFADVGFSVTSTEAVDVTFDVSMPPGTEAVCTVTALSQSFAEVGAVDVEVGPDSARTARHRVTIATTELATTGVVDHCDVRESEPNE</sequence>
<dbReference type="Proteomes" id="UP001500843">
    <property type="component" value="Unassembled WGS sequence"/>
</dbReference>
<evidence type="ECO:0000313" key="3">
    <source>
        <dbReference type="EMBL" id="GAA4686344.1"/>
    </source>
</evidence>
<gene>
    <name evidence="3" type="ORF">GCM10023198_00660</name>
</gene>
<feature type="transmembrane region" description="Helical" evidence="2">
    <location>
        <begin position="59"/>
        <end position="81"/>
    </location>
</feature>
<evidence type="ECO:0008006" key="5">
    <source>
        <dbReference type="Google" id="ProtNLM"/>
    </source>
</evidence>
<comment type="caution">
    <text evidence="3">The sequence shown here is derived from an EMBL/GenBank/DDBJ whole genome shotgun (WGS) entry which is preliminary data.</text>
</comment>
<name>A0ABP8WCU2_9MICO</name>
<proteinExistence type="predicted"/>
<accession>A0ABP8WCU2</accession>
<keyword evidence="2" id="KW-0472">Membrane</keyword>
<organism evidence="3 4">
    <name type="scientific">Promicromonospora umidemergens</name>
    <dbReference type="NCBI Taxonomy" id="629679"/>
    <lineage>
        <taxon>Bacteria</taxon>
        <taxon>Bacillati</taxon>
        <taxon>Actinomycetota</taxon>
        <taxon>Actinomycetes</taxon>
        <taxon>Micrococcales</taxon>
        <taxon>Promicromonosporaceae</taxon>
        <taxon>Promicromonospora</taxon>
    </lineage>
</organism>
<reference evidence="4" key="1">
    <citation type="journal article" date="2019" name="Int. J. Syst. Evol. Microbiol.">
        <title>The Global Catalogue of Microorganisms (GCM) 10K type strain sequencing project: providing services to taxonomists for standard genome sequencing and annotation.</title>
        <authorList>
            <consortium name="The Broad Institute Genomics Platform"/>
            <consortium name="The Broad Institute Genome Sequencing Center for Infectious Disease"/>
            <person name="Wu L."/>
            <person name="Ma J."/>
        </authorList>
    </citation>
    <scope>NUCLEOTIDE SEQUENCE [LARGE SCALE GENOMIC DNA]</scope>
    <source>
        <strain evidence="4">JCM 17975</strain>
    </source>
</reference>
<keyword evidence="2" id="KW-1133">Transmembrane helix</keyword>
<dbReference type="InterPro" id="IPR025443">
    <property type="entry name" value="DUF4307"/>
</dbReference>
<evidence type="ECO:0000313" key="4">
    <source>
        <dbReference type="Proteomes" id="UP001500843"/>
    </source>
</evidence>
<keyword evidence="2" id="KW-0812">Transmembrane</keyword>
<feature type="region of interest" description="Disordered" evidence="1">
    <location>
        <begin position="1"/>
        <end position="52"/>
    </location>
</feature>
<keyword evidence="4" id="KW-1185">Reference proteome</keyword>
<evidence type="ECO:0000256" key="1">
    <source>
        <dbReference type="SAM" id="MobiDB-lite"/>
    </source>
</evidence>
<evidence type="ECO:0000256" key="2">
    <source>
        <dbReference type="SAM" id="Phobius"/>
    </source>
</evidence>
<protein>
    <recommendedName>
        <fullName evidence="5">DUF4307 domain-containing protein</fullName>
    </recommendedName>
</protein>